<reference evidence="7" key="1">
    <citation type="submission" date="2021-01" db="EMBL/GenBank/DDBJ databases">
        <authorList>
            <person name="Corre E."/>
            <person name="Pelletier E."/>
            <person name="Niang G."/>
            <person name="Scheremetjew M."/>
            <person name="Finn R."/>
            <person name="Kale V."/>
            <person name="Holt S."/>
            <person name="Cochrane G."/>
            <person name="Meng A."/>
            <person name="Brown T."/>
            <person name="Cohen L."/>
        </authorList>
    </citation>
    <scope>NUCLEOTIDE SEQUENCE</scope>
    <source>
        <strain evidence="7">CCMP645</strain>
    </source>
</reference>
<dbReference type="Gene3D" id="3.30.70.330">
    <property type="match status" value="1"/>
</dbReference>
<evidence type="ECO:0000256" key="1">
    <source>
        <dbReference type="ARBA" id="ARBA00004123"/>
    </source>
</evidence>
<dbReference type="SUPFAM" id="SSF47323">
    <property type="entry name" value="Anticodon-binding domain of a subclass of class I aminoacyl-tRNA synthetases"/>
    <property type="match status" value="1"/>
</dbReference>
<dbReference type="SUPFAM" id="SSF54928">
    <property type="entry name" value="RNA-binding domain, RBD"/>
    <property type="match status" value="1"/>
</dbReference>
<dbReference type="Pfam" id="PF00076">
    <property type="entry name" value="RRM_1"/>
    <property type="match status" value="1"/>
</dbReference>
<protein>
    <recommendedName>
        <fullName evidence="6">RRM domain-containing protein</fullName>
    </recommendedName>
</protein>
<feature type="region of interest" description="Disordered" evidence="5">
    <location>
        <begin position="162"/>
        <end position="186"/>
    </location>
</feature>
<dbReference type="Gene3D" id="1.20.120.1910">
    <property type="entry name" value="Cysteine-tRNA ligase, C-terminal anti-codon recognition domain"/>
    <property type="match status" value="1"/>
</dbReference>
<dbReference type="GO" id="GO:0004812">
    <property type="term" value="F:aminoacyl-tRNA ligase activity"/>
    <property type="evidence" value="ECO:0007669"/>
    <property type="project" value="InterPro"/>
</dbReference>
<dbReference type="GO" id="GO:0006355">
    <property type="term" value="P:regulation of DNA-templated transcription"/>
    <property type="evidence" value="ECO:0007669"/>
    <property type="project" value="InterPro"/>
</dbReference>
<organism evidence="7">
    <name type="scientific">Chrysotila carterae</name>
    <name type="common">Marine alga</name>
    <name type="synonym">Syracosphaera carterae</name>
    <dbReference type="NCBI Taxonomy" id="13221"/>
    <lineage>
        <taxon>Eukaryota</taxon>
        <taxon>Haptista</taxon>
        <taxon>Haptophyta</taxon>
        <taxon>Prymnesiophyceae</taxon>
        <taxon>Isochrysidales</taxon>
        <taxon>Isochrysidaceae</taxon>
        <taxon>Chrysotila</taxon>
    </lineage>
</organism>
<evidence type="ECO:0000256" key="5">
    <source>
        <dbReference type="SAM" id="MobiDB-lite"/>
    </source>
</evidence>
<comment type="subcellular location">
    <subcellularLocation>
        <location evidence="1">Nucleus</location>
    </subcellularLocation>
</comment>
<name>A0A7S4EUU4_CHRCT</name>
<dbReference type="PANTHER" id="PTHR23238">
    <property type="entry name" value="RNA BINDING PROTEIN"/>
    <property type="match status" value="1"/>
</dbReference>
<proteinExistence type="predicted"/>
<accession>A0A7S4EUU4</accession>
<dbReference type="InterPro" id="IPR009080">
    <property type="entry name" value="tRNAsynth_Ia_anticodon-bd"/>
</dbReference>
<gene>
    <name evidence="7" type="ORF">PCAR00345_LOCUS6301</name>
</gene>
<evidence type="ECO:0000256" key="4">
    <source>
        <dbReference type="PROSITE-ProRule" id="PRU00176"/>
    </source>
</evidence>
<dbReference type="GO" id="GO:0006418">
    <property type="term" value="P:tRNA aminoacylation for protein translation"/>
    <property type="evidence" value="ECO:0007669"/>
    <property type="project" value="InterPro"/>
</dbReference>
<dbReference type="AlphaFoldDB" id="A0A7S4EUU4"/>
<evidence type="ECO:0000256" key="3">
    <source>
        <dbReference type="ARBA" id="ARBA00023242"/>
    </source>
</evidence>
<keyword evidence="2 4" id="KW-0694">RNA-binding</keyword>
<sequence length="186" mass="20250">MSWRDQRNNAKNMRNFDEADRIRDELRAKGVSVDDRARTWSTSDGRSGALVSGGGFARGDKVLSDGSFSWENTIFIQGLPVDARAEDIADFFGSIGPIKKSKKSYNMGEPTVHIYKDKRTGQSKGEATVSYEDTETAKSAIDWFHGNEFAKRKGTKLSVSIARRPASGSWDSGKGGKGKGKGGGGY</sequence>
<dbReference type="SMART" id="SM00360">
    <property type="entry name" value="RRM"/>
    <property type="match status" value="1"/>
</dbReference>
<dbReference type="GO" id="GO:0003723">
    <property type="term" value="F:RNA binding"/>
    <property type="evidence" value="ECO:0007669"/>
    <property type="project" value="UniProtKB-UniRule"/>
</dbReference>
<dbReference type="InterPro" id="IPR012677">
    <property type="entry name" value="Nucleotide-bd_a/b_plait_sf"/>
</dbReference>
<evidence type="ECO:0000259" key="6">
    <source>
        <dbReference type="PROSITE" id="PS50102"/>
    </source>
</evidence>
<dbReference type="InterPro" id="IPR000504">
    <property type="entry name" value="RRM_dom"/>
</dbReference>
<evidence type="ECO:0000256" key="2">
    <source>
        <dbReference type="ARBA" id="ARBA00022884"/>
    </source>
</evidence>
<dbReference type="EMBL" id="HBIZ01010649">
    <property type="protein sequence ID" value="CAE0753714.1"/>
    <property type="molecule type" value="Transcribed_RNA"/>
</dbReference>
<evidence type="ECO:0000313" key="7">
    <source>
        <dbReference type="EMBL" id="CAE0753714.1"/>
    </source>
</evidence>
<dbReference type="GO" id="GO:0005524">
    <property type="term" value="F:ATP binding"/>
    <property type="evidence" value="ECO:0007669"/>
    <property type="project" value="InterPro"/>
</dbReference>
<dbReference type="InterPro" id="IPR035979">
    <property type="entry name" value="RBD_domain_sf"/>
</dbReference>
<dbReference type="InterPro" id="IPR034870">
    <property type="entry name" value="TET_fam"/>
</dbReference>
<dbReference type="PROSITE" id="PS50102">
    <property type="entry name" value="RRM"/>
    <property type="match status" value="1"/>
</dbReference>
<keyword evidence="3" id="KW-0539">Nucleus</keyword>
<feature type="domain" description="RRM" evidence="6">
    <location>
        <begin position="72"/>
        <end position="164"/>
    </location>
</feature>
<dbReference type="GO" id="GO:0005634">
    <property type="term" value="C:nucleus"/>
    <property type="evidence" value="ECO:0007669"/>
    <property type="project" value="UniProtKB-SubCell"/>
</dbReference>